<feature type="compositionally biased region" description="Basic residues" evidence="5">
    <location>
        <begin position="121"/>
        <end position="131"/>
    </location>
</feature>
<evidence type="ECO:0000256" key="1">
    <source>
        <dbReference type="ARBA" id="ARBA00022723"/>
    </source>
</evidence>
<feature type="compositionally biased region" description="Basic residues" evidence="5">
    <location>
        <begin position="406"/>
        <end position="416"/>
    </location>
</feature>
<dbReference type="GO" id="GO:0000978">
    <property type="term" value="F:RNA polymerase II cis-regulatory region sequence-specific DNA binding"/>
    <property type="evidence" value="ECO:0007669"/>
    <property type="project" value="TreeGrafter"/>
</dbReference>
<dbReference type="GO" id="GO:0000981">
    <property type="term" value="F:DNA-binding transcription factor activity, RNA polymerase II-specific"/>
    <property type="evidence" value="ECO:0007669"/>
    <property type="project" value="TreeGrafter"/>
</dbReference>
<dbReference type="Proteomes" id="UP000515204">
    <property type="component" value="Unplaced"/>
</dbReference>
<feature type="compositionally biased region" description="Basic residues" evidence="5">
    <location>
        <begin position="770"/>
        <end position="780"/>
    </location>
</feature>
<dbReference type="PROSITE" id="PS50157">
    <property type="entry name" value="ZINC_FINGER_C2H2_2"/>
    <property type="match status" value="3"/>
</dbReference>
<dbReference type="InterPro" id="IPR013087">
    <property type="entry name" value="Znf_C2H2_type"/>
</dbReference>
<gene>
    <name evidence="8" type="primary">LOC106749908</name>
</gene>
<keyword evidence="2 4" id="KW-0863">Zinc-finger</keyword>
<dbReference type="AlphaFoldDB" id="A0A6P3Y4S8"/>
<dbReference type="GeneID" id="106749908"/>
<evidence type="ECO:0000256" key="4">
    <source>
        <dbReference type="PROSITE-ProRule" id="PRU00042"/>
    </source>
</evidence>
<feature type="domain" description="C2H2-type" evidence="6">
    <location>
        <begin position="753"/>
        <end position="780"/>
    </location>
</feature>
<feature type="region of interest" description="Disordered" evidence="5">
    <location>
        <begin position="497"/>
        <end position="524"/>
    </location>
</feature>
<feature type="compositionally biased region" description="Low complexity" evidence="5">
    <location>
        <begin position="618"/>
        <end position="630"/>
    </location>
</feature>
<reference evidence="8" key="1">
    <citation type="submission" date="2025-08" db="UniProtKB">
        <authorList>
            <consortium name="RefSeq"/>
        </authorList>
    </citation>
    <scope>IDENTIFICATION</scope>
</reference>
<feature type="region of interest" description="Disordered" evidence="5">
    <location>
        <begin position="764"/>
        <end position="807"/>
    </location>
</feature>
<feature type="region of interest" description="Disordered" evidence="5">
    <location>
        <begin position="584"/>
        <end position="650"/>
    </location>
</feature>
<feature type="domain" description="C2H2-type" evidence="6">
    <location>
        <begin position="695"/>
        <end position="724"/>
    </location>
</feature>
<dbReference type="RefSeq" id="XP_014485323.1">
    <property type="nucleotide sequence ID" value="XM_014629837.1"/>
</dbReference>
<feature type="region of interest" description="Disordered" evidence="5">
    <location>
        <begin position="77"/>
        <end position="102"/>
    </location>
</feature>
<dbReference type="GO" id="GO:0008270">
    <property type="term" value="F:zinc ion binding"/>
    <property type="evidence" value="ECO:0007669"/>
    <property type="project" value="UniProtKB-KW"/>
</dbReference>
<sequence length="807" mass="87451">MLALAMRREHMTGRSNYEPANPLAGFEHLQHNTAGNPFAVVPTSAGEGRVRGETRVPEVAETGELQEFVDIAQVQQLLQQQQHHHQQQQPHHHHHHHQQAAAAASCIWGAVYPPPPPALGYHHHHHHHHHPPPPPPPSGEDTQCGTEDSAAAAQAGDPLQRMTMDGMEVVGSQPHAATSPFLLSSPPLGHHHHHAHATFNLQTVQLSFDACLPYNAASSSTTSSSGSVTCSIGGTPVSATCTNSSTSCKTVPTLSLSSCVPLHAQLQITPTDTGAEHNHGRHHHHHHHHHHRLDDHHQHHHHLQHADASSSPSADAGDGGKRSQLDDDDKGCIRNCRSDLHDANDKDKPGDLNTPVTTSSDLPSFFGPSALVEPPPISGSLAGEDLSLEEATAEEDEGGASAGRGDHRHHHHHHHAQQQDARSGVAVSAASSSSPPSSRHHQPADEADRGGGNVLQAGVILYSSPHTASSVPATNVNICNVPTLTYRGVFTTTCTQSSPLSNLQSEQQQQQPTSQELWAPLPSPTLTLTGQPFLHPNLHSAAYGGETVELLQVDSKPPPPPGYHDTPTTTPAAWLTAHEEAYDPGLLSHPHHSHAHHHETQALKQEPTGTSGYTPCVQQPQQQQQQQQQQAPSSATGGGTTGGVQLAEYNPSTSKGHEILSQVYQQSALPLRLVPVKPRKYPNRPSKTPVHERPYACPVDACDRRFSRSDELTRHIRIHTGQKPFQCRICMRSFSRSDHLTTHVRTHTGEKPFSCDQCGRKFARSDEKKRHAKVHLKQRLKREASHATNPRSAHPASSQSHASSPCN</sequence>
<feature type="compositionally biased region" description="Low complexity" evidence="5">
    <location>
        <begin position="306"/>
        <end position="316"/>
    </location>
</feature>
<keyword evidence="7" id="KW-1185">Reference proteome</keyword>
<dbReference type="SUPFAM" id="SSF57667">
    <property type="entry name" value="beta-beta-alpha zinc fingers"/>
    <property type="match status" value="2"/>
</dbReference>
<keyword evidence="3" id="KW-0862">Zinc</keyword>
<feature type="region of interest" description="Disordered" evidence="5">
    <location>
        <begin position="119"/>
        <end position="154"/>
    </location>
</feature>
<feature type="compositionally biased region" description="Basic residues" evidence="5">
    <location>
        <begin position="82"/>
        <end position="98"/>
    </location>
</feature>
<accession>A0A6P3Y4S8</accession>
<feature type="compositionally biased region" description="Basic residues" evidence="5">
    <location>
        <begin position="279"/>
        <end position="291"/>
    </location>
</feature>
<dbReference type="KEGG" id="dqu:106749908"/>
<dbReference type="PANTHER" id="PTHR23235">
    <property type="entry name" value="KRUEPPEL-LIKE TRANSCRIPTION FACTOR"/>
    <property type="match status" value="1"/>
</dbReference>
<feature type="region of interest" description="Disordered" evidence="5">
    <location>
        <begin position="551"/>
        <end position="570"/>
    </location>
</feature>
<evidence type="ECO:0000256" key="3">
    <source>
        <dbReference type="ARBA" id="ARBA00022833"/>
    </source>
</evidence>
<dbReference type="FunFam" id="3.30.160.60:FF:000515">
    <property type="entry name" value="early growth response protein 4"/>
    <property type="match status" value="1"/>
</dbReference>
<organism evidence="7 8">
    <name type="scientific">Dinoponera quadriceps</name>
    <name type="common">South American ant</name>
    <dbReference type="NCBI Taxonomy" id="609295"/>
    <lineage>
        <taxon>Eukaryota</taxon>
        <taxon>Metazoa</taxon>
        <taxon>Ecdysozoa</taxon>
        <taxon>Arthropoda</taxon>
        <taxon>Hexapoda</taxon>
        <taxon>Insecta</taxon>
        <taxon>Pterygota</taxon>
        <taxon>Neoptera</taxon>
        <taxon>Endopterygota</taxon>
        <taxon>Hymenoptera</taxon>
        <taxon>Apocrita</taxon>
        <taxon>Aculeata</taxon>
        <taxon>Formicoidea</taxon>
        <taxon>Formicidae</taxon>
        <taxon>Ponerinae</taxon>
        <taxon>Ponerini</taxon>
        <taxon>Dinoponera</taxon>
    </lineage>
</organism>
<dbReference type="PROSITE" id="PS00028">
    <property type="entry name" value="ZINC_FINGER_C2H2_1"/>
    <property type="match status" value="3"/>
</dbReference>
<evidence type="ECO:0000313" key="7">
    <source>
        <dbReference type="Proteomes" id="UP000515204"/>
    </source>
</evidence>
<dbReference type="InterPro" id="IPR036236">
    <property type="entry name" value="Znf_C2H2_sf"/>
</dbReference>
<evidence type="ECO:0000313" key="8">
    <source>
        <dbReference type="RefSeq" id="XP_014485323.1"/>
    </source>
</evidence>
<protein>
    <submittedName>
        <fullName evidence="8">Uncharacterized protein LOC106749908 isoform X1</fullName>
    </submittedName>
</protein>
<feature type="compositionally biased region" description="Polar residues" evidence="5">
    <location>
        <begin position="607"/>
        <end position="617"/>
    </location>
</feature>
<dbReference type="PANTHER" id="PTHR23235:SF60">
    <property type="entry name" value="STRIPE, ISOFORM D"/>
    <property type="match status" value="1"/>
</dbReference>
<feature type="domain" description="C2H2-type" evidence="6">
    <location>
        <begin position="725"/>
        <end position="752"/>
    </location>
</feature>
<feature type="region of interest" description="Disordered" evidence="5">
    <location>
        <begin position="272"/>
        <end position="451"/>
    </location>
</feature>
<dbReference type="Gene3D" id="3.30.160.60">
    <property type="entry name" value="Classic Zinc Finger"/>
    <property type="match status" value="3"/>
</dbReference>
<feature type="compositionally biased region" description="Low complexity" evidence="5">
    <location>
        <begin position="792"/>
        <end position="807"/>
    </location>
</feature>
<evidence type="ECO:0000256" key="5">
    <source>
        <dbReference type="SAM" id="MobiDB-lite"/>
    </source>
</evidence>
<proteinExistence type="predicted"/>
<feature type="compositionally biased region" description="Low complexity" evidence="5">
    <location>
        <begin position="497"/>
        <end position="516"/>
    </location>
</feature>
<feature type="compositionally biased region" description="Basic and acidic residues" evidence="5">
    <location>
        <begin position="318"/>
        <end position="350"/>
    </location>
</feature>
<dbReference type="OrthoDB" id="8197458at2759"/>
<feature type="compositionally biased region" description="Acidic residues" evidence="5">
    <location>
        <begin position="386"/>
        <end position="398"/>
    </location>
</feature>
<dbReference type="Pfam" id="PF00096">
    <property type="entry name" value="zf-C2H2"/>
    <property type="match status" value="2"/>
</dbReference>
<feature type="compositionally biased region" description="Low complexity" evidence="5">
    <location>
        <begin position="418"/>
        <end position="437"/>
    </location>
</feature>
<evidence type="ECO:0000256" key="2">
    <source>
        <dbReference type="ARBA" id="ARBA00022771"/>
    </source>
</evidence>
<name>A0A6P3Y4S8_DINQU</name>
<dbReference type="SMART" id="SM00355">
    <property type="entry name" value="ZnF_C2H2"/>
    <property type="match status" value="3"/>
</dbReference>
<keyword evidence="1" id="KW-0479">Metal-binding</keyword>
<evidence type="ECO:0000259" key="6">
    <source>
        <dbReference type="PROSITE" id="PS50157"/>
    </source>
</evidence>